<proteinExistence type="predicted"/>
<keyword evidence="7" id="KW-1185">Reference proteome</keyword>
<dbReference type="AlphaFoldDB" id="A0A9P3UXH0"/>
<evidence type="ECO:0008006" key="8">
    <source>
        <dbReference type="Google" id="ProtNLM"/>
    </source>
</evidence>
<name>A0A9P3UXH0_9MYCO</name>
<dbReference type="EMBL" id="BRZI01000012">
    <property type="protein sequence ID" value="GLD30241.1"/>
    <property type="molecule type" value="Genomic_DNA"/>
</dbReference>
<dbReference type="Proteomes" id="UP001064782">
    <property type="component" value="Unassembled WGS sequence"/>
</dbReference>
<gene>
    <name evidence="6" type="ORF">Mkiyose1413_21240</name>
    <name evidence="5" type="ORF">SRL2020028_12460</name>
</gene>
<keyword evidence="1" id="KW-0732">Signal</keyword>
<evidence type="ECO:0000313" key="6">
    <source>
        <dbReference type="EMBL" id="GLD30241.1"/>
    </source>
</evidence>
<protein>
    <recommendedName>
        <fullName evidence="8">DUF4352 domain-containing protein</fullName>
    </recommendedName>
</protein>
<organism evidence="6 7">
    <name type="scientific">Mycobacterium kiyosense</name>
    <dbReference type="NCBI Taxonomy" id="2871094"/>
    <lineage>
        <taxon>Bacteria</taxon>
        <taxon>Bacillati</taxon>
        <taxon>Actinomycetota</taxon>
        <taxon>Actinomycetes</taxon>
        <taxon>Mycobacteriales</taxon>
        <taxon>Mycobacteriaceae</taxon>
        <taxon>Mycobacterium</taxon>
    </lineage>
</organism>
<feature type="domain" description="DUF4352" evidence="4">
    <location>
        <begin position="104"/>
        <end position="210"/>
    </location>
</feature>
<feature type="domain" description="DUF2510" evidence="3">
    <location>
        <begin position="7"/>
        <end position="28"/>
    </location>
</feature>
<dbReference type="EMBL" id="BRXE01000008">
    <property type="protein sequence ID" value="GLB81990.1"/>
    <property type="molecule type" value="Genomic_DNA"/>
</dbReference>
<evidence type="ECO:0000256" key="2">
    <source>
        <dbReference type="SAM" id="Phobius"/>
    </source>
</evidence>
<dbReference type="InterPro" id="IPR029050">
    <property type="entry name" value="Immunoprotect_excell_Ig-like"/>
</dbReference>
<sequence>MTQPVSPGWYPDPSGRPGTRYWDGSRWTVVESGVPTRKRLIWPWILVGTAALFLGGCGTLIAIGSVANHGKSKLAEHSAQLRPPSASVPTLPSITAQPTVPAAAIGQEARDGEMVFMVTSVDQSRVAGNSSNPYMQVTAQGQFLNVHLTVRNAGNKPLTFMAANQKLTLGGNTYEPNNSAALWTDSMNVSINPGNSIQAVVSFDVPTNTPLNGTVNLRESILSKGVDVAIQ</sequence>
<dbReference type="InterPro" id="IPR018929">
    <property type="entry name" value="DUF2510"/>
</dbReference>
<evidence type="ECO:0000259" key="3">
    <source>
        <dbReference type="Pfam" id="PF10708"/>
    </source>
</evidence>
<keyword evidence="2" id="KW-1133">Transmembrane helix</keyword>
<dbReference type="Pfam" id="PF11611">
    <property type="entry name" value="DUF4352"/>
    <property type="match status" value="1"/>
</dbReference>
<evidence type="ECO:0000313" key="7">
    <source>
        <dbReference type="Proteomes" id="UP001064782"/>
    </source>
</evidence>
<reference evidence="6" key="1">
    <citation type="submission" date="2022-08" db="EMBL/GenBank/DDBJ databases">
        <title>Mycobacterium kiyosense sp. nov., scotochromogenic slow-glowing species isolated from respiratory specimens.</title>
        <authorList>
            <person name="Fukano H."/>
            <person name="Kazumi Y."/>
            <person name="Sakagami N."/>
            <person name="Ato M."/>
            <person name="Mitarai S."/>
            <person name="Hoshino Y."/>
        </authorList>
    </citation>
    <scope>NUCLEOTIDE SEQUENCE</scope>
    <source>
        <strain evidence="6">1413</strain>
        <strain evidence="5">SRL2020-028</strain>
    </source>
</reference>
<feature type="transmembrane region" description="Helical" evidence="2">
    <location>
        <begin position="41"/>
        <end position="63"/>
    </location>
</feature>
<evidence type="ECO:0000256" key="1">
    <source>
        <dbReference type="ARBA" id="ARBA00022729"/>
    </source>
</evidence>
<dbReference type="Proteomes" id="UP001165663">
    <property type="component" value="Unassembled WGS sequence"/>
</dbReference>
<dbReference type="RefSeq" id="WP_236981660.1">
    <property type="nucleotide sequence ID" value="NZ_BRXE01000008.1"/>
</dbReference>
<evidence type="ECO:0000313" key="5">
    <source>
        <dbReference type="EMBL" id="GLB81990.1"/>
    </source>
</evidence>
<keyword evidence="2" id="KW-0472">Membrane</keyword>
<dbReference type="InterPro" id="IPR029051">
    <property type="entry name" value="DUF4352"/>
</dbReference>
<comment type="caution">
    <text evidence="6">The sequence shown here is derived from an EMBL/GenBank/DDBJ whole genome shotgun (WGS) entry which is preliminary data.</text>
</comment>
<accession>A0A9P3UXH0</accession>
<keyword evidence="2" id="KW-0812">Transmembrane</keyword>
<dbReference type="Pfam" id="PF10708">
    <property type="entry name" value="DUF2510"/>
    <property type="match status" value="1"/>
</dbReference>
<dbReference type="Gene3D" id="2.60.40.1240">
    <property type="match status" value="1"/>
</dbReference>
<dbReference type="GeneID" id="83630019"/>
<evidence type="ECO:0000259" key="4">
    <source>
        <dbReference type="Pfam" id="PF11611"/>
    </source>
</evidence>